<organism evidence="8 11">
    <name type="scientific">Arthrobacter bambusae</name>
    <dbReference type="NCBI Taxonomy" id="1338426"/>
    <lineage>
        <taxon>Bacteria</taxon>
        <taxon>Bacillati</taxon>
        <taxon>Actinomycetota</taxon>
        <taxon>Actinomycetes</taxon>
        <taxon>Micrococcales</taxon>
        <taxon>Micrococcaceae</taxon>
        <taxon>Arthrobacter</taxon>
    </lineage>
</organism>
<proteinExistence type="predicted"/>
<dbReference type="Pfam" id="PF03861">
    <property type="entry name" value="ANTAR"/>
    <property type="match status" value="1"/>
</dbReference>
<dbReference type="Proteomes" id="UP001242995">
    <property type="component" value="Unassembled WGS sequence"/>
</dbReference>
<evidence type="ECO:0000256" key="4">
    <source>
        <dbReference type="ARBA" id="ARBA00022679"/>
    </source>
</evidence>
<dbReference type="PANTHER" id="PTHR43304:SF1">
    <property type="entry name" value="PAC DOMAIN-CONTAINING PROTEIN"/>
    <property type="match status" value="1"/>
</dbReference>
<dbReference type="InterPro" id="IPR013655">
    <property type="entry name" value="PAS_fold_3"/>
</dbReference>
<evidence type="ECO:0000313" key="9">
    <source>
        <dbReference type="EMBL" id="MDQ0179647.1"/>
    </source>
</evidence>
<dbReference type="Gene3D" id="3.30.450.20">
    <property type="entry name" value="PAS domain"/>
    <property type="match status" value="1"/>
</dbReference>
<evidence type="ECO:0000256" key="2">
    <source>
        <dbReference type="ARBA" id="ARBA00012438"/>
    </source>
</evidence>
<dbReference type="SMART" id="SM01012">
    <property type="entry name" value="ANTAR"/>
    <property type="match status" value="1"/>
</dbReference>
<dbReference type="GO" id="GO:0004673">
    <property type="term" value="F:protein histidine kinase activity"/>
    <property type="evidence" value="ECO:0007669"/>
    <property type="project" value="UniProtKB-EC"/>
</dbReference>
<dbReference type="RefSeq" id="WP_284990042.1">
    <property type="nucleotide sequence ID" value="NZ_JAUSRG010000001.1"/>
</dbReference>
<evidence type="ECO:0000256" key="5">
    <source>
        <dbReference type="ARBA" id="ARBA00022777"/>
    </source>
</evidence>
<comment type="catalytic activity">
    <reaction evidence="1">
        <text>ATP + protein L-histidine = ADP + protein N-phospho-L-histidine.</text>
        <dbReference type="EC" id="2.7.13.3"/>
    </reaction>
</comment>
<dbReference type="PANTHER" id="PTHR43304">
    <property type="entry name" value="PHYTOCHROME-LIKE PROTEIN CPH1"/>
    <property type="match status" value="1"/>
</dbReference>
<dbReference type="GO" id="GO:0003723">
    <property type="term" value="F:RNA binding"/>
    <property type="evidence" value="ECO:0007669"/>
    <property type="project" value="InterPro"/>
</dbReference>
<evidence type="ECO:0000313" key="11">
    <source>
        <dbReference type="Proteomes" id="UP001242995"/>
    </source>
</evidence>
<dbReference type="Gene3D" id="1.10.10.10">
    <property type="entry name" value="Winged helix-like DNA-binding domain superfamily/Winged helix DNA-binding domain"/>
    <property type="match status" value="1"/>
</dbReference>
<evidence type="ECO:0000313" key="8">
    <source>
        <dbReference type="EMBL" id="MDP9903700.1"/>
    </source>
</evidence>
<dbReference type="Pfam" id="PF08447">
    <property type="entry name" value="PAS_3"/>
    <property type="match status" value="1"/>
</dbReference>
<dbReference type="InterPro" id="IPR035965">
    <property type="entry name" value="PAS-like_dom_sf"/>
</dbReference>
<dbReference type="InterPro" id="IPR036388">
    <property type="entry name" value="WH-like_DNA-bd_sf"/>
</dbReference>
<dbReference type="EMBL" id="JAUSTF010000002">
    <property type="protein sequence ID" value="MDQ0179647.1"/>
    <property type="molecule type" value="Genomic_DNA"/>
</dbReference>
<evidence type="ECO:0000259" key="6">
    <source>
        <dbReference type="PROSITE" id="PS50112"/>
    </source>
</evidence>
<dbReference type="InterPro" id="IPR052162">
    <property type="entry name" value="Sensor_kinase/Photoreceptor"/>
</dbReference>
<accession>A0AAW8DEJ8</accession>
<feature type="domain" description="PAS" evidence="6">
    <location>
        <begin position="33"/>
        <end position="78"/>
    </location>
</feature>
<dbReference type="Proteomes" id="UP001230951">
    <property type="component" value="Unassembled WGS sequence"/>
</dbReference>
<keyword evidence="4" id="KW-0808">Transferase</keyword>
<sequence length="221" mass="23701">MLDSPHTYSSALGAPGFPAGTFLFDPLTGKAEWSDGLFNLHGYQRGEVVPTLELLMSHKHPDDRPRAMEILAQVFREGGHFCIYHRIIDAQGHVRRVLTAGNAQRGPSGTVALEGTTVDLTSTLRRETEQAARDAVAGANATRGVINQARGILMGRLLLSSEAAFKLLAGCSSMTNVKVAVLASHLVRVADTDAGPEAMDEFIRVLQACDQAAVKRALSPQ</sequence>
<keyword evidence="3" id="KW-0597">Phosphoprotein</keyword>
<dbReference type="EMBL" id="JAUSRG010000001">
    <property type="protein sequence ID" value="MDP9903700.1"/>
    <property type="molecule type" value="Genomic_DNA"/>
</dbReference>
<dbReference type="EC" id="2.7.13.3" evidence="2"/>
<keyword evidence="10" id="KW-1185">Reference proteome</keyword>
<dbReference type="PROSITE" id="PS50112">
    <property type="entry name" value="PAS"/>
    <property type="match status" value="1"/>
</dbReference>
<evidence type="ECO:0000256" key="3">
    <source>
        <dbReference type="ARBA" id="ARBA00022553"/>
    </source>
</evidence>
<evidence type="ECO:0000313" key="10">
    <source>
        <dbReference type="Proteomes" id="UP001230951"/>
    </source>
</evidence>
<dbReference type="CDD" id="cd00130">
    <property type="entry name" value="PAS"/>
    <property type="match status" value="1"/>
</dbReference>
<dbReference type="SUPFAM" id="SSF55785">
    <property type="entry name" value="PYP-like sensor domain (PAS domain)"/>
    <property type="match status" value="1"/>
</dbReference>
<feature type="domain" description="ANTAR" evidence="7">
    <location>
        <begin position="126"/>
        <end position="187"/>
    </location>
</feature>
<keyword evidence="5" id="KW-0418">Kinase</keyword>
<protein>
    <recommendedName>
        <fullName evidence="2">histidine kinase</fullName>
        <ecNumber evidence="2">2.7.13.3</ecNumber>
    </recommendedName>
</protein>
<reference evidence="8 10" key="1">
    <citation type="submission" date="2023-07" db="EMBL/GenBank/DDBJ databases">
        <title>Sorghum-associated microbial communities from plants grown in Nebraska, USA.</title>
        <authorList>
            <person name="Schachtman D."/>
        </authorList>
    </citation>
    <scope>NUCLEOTIDE SEQUENCE</scope>
    <source>
        <strain evidence="8">DS1006</strain>
        <strain evidence="9 10">DS1016</strain>
    </source>
</reference>
<gene>
    <name evidence="8" type="ORF">J2S90_000640</name>
    <name evidence="9" type="ORF">J2S93_001063</name>
</gene>
<comment type="caution">
    <text evidence="8">The sequence shown here is derived from an EMBL/GenBank/DDBJ whole genome shotgun (WGS) entry which is preliminary data.</text>
</comment>
<dbReference type="PROSITE" id="PS50921">
    <property type="entry name" value="ANTAR"/>
    <property type="match status" value="1"/>
</dbReference>
<evidence type="ECO:0000259" key="7">
    <source>
        <dbReference type="PROSITE" id="PS50921"/>
    </source>
</evidence>
<dbReference type="AlphaFoldDB" id="A0AAW8DEJ8"/>
<name>A0AAW8DEJ8_9MICC</name>
<dbReference type="InterPro" id="IPR005561">
    <property type="entry name" value="ANTAR"/>
</dbReference>
<dbReference type="InterPro" id="IPR000014">
    <property type="entry name" value="PAS"/>
</dbReference>
<evidence type="ECO:0000256" key="1">
    <source>
        <dbReference type="ARBA" id="ARBA00000085"/>
    </source>
</evidence>